<organism evidence="1 2">
    <name type="scientific">Ovis ammon polii</name>
    <dbReference type="NCBI Taxonomy" id="230172"/>
    <lineage>
        <taxon>Eukaryota</taxon>
        <taxon>Metazoa</taxon>
        <taxon>Chordata</taxon>
        <taxon>Craniata</taxon>
        <taxon>Vertebrata</taxon>
        <taxon>Euteleostomi</taxon>
        <taxon>Mammalia</taxon>
        <taxon>Eutheria</taxon>
        <taxon>Laurasiatheria</taxon>
        <taxon>Artiodactyla</taxon>
        <taxon>Ruminantia</taxon>
        <taxon>Pecora</taxon>
        <taxon>Bovidae</taxon>
        <taxon>Caprinae</taxon>
        <taxon>Ovis</taxon>
    </lineage>
</organism>
<keyword evidence="2" id="KW-1185">Reference proteome</keyword>
<proteinExistence type="predicted"/>
<dbReference type="Proteomes" id="UP001214576">
    <property type="component" value="Unassembled WGS sequence"/>
</dbReference>
<accession>A0AAD4YH94</accession>
<comment type="caution">
    <text evidence="1">The sequence shown here is derived from an EMBL/GenBank/DDBJ whole genome shotgun (WGS) entry which is preliminary data.</text>
</comment>
<gene>
    <name evidence="1" type="ORF">MG293_000233</name>
</gene>
<protein>
    <submittedName>
        <fullName evidence="1">Uncharacterized protein</fullName>
    </submittedName>
</protein>
<reference evidence="1" key="1">
    <citation type="submission" date="2022-03" db="EMBL/GenBank/DDBJ databases">
        <title>Genomic analyses of argali, domestic sheep and their hybrids provide insights into chromosomal evolution, heterosis and genetic basis of agronomic traits.</title>
        <authorList>
            <person name="Li M."/>
        </authorList>
    </citation>
    <scope>NUCLEOTIDE SEQUENCE</scope>
    <source>
        <strain evidence="1">CAU-MHL-2022a</strain>
        <tissue evidence="1">Skin</tissue>
    </source>
</reference>
<sequence length="344" mass="38412">MVTIFVTTLELLIYQHGPYSTQASVVVACGFGCPVVCGIFLDQGLNQSPALARQFSTREAQSCYVGSSENDNYVEGTEVTKDFKITVCAQHVVSLFPDQGLNLCLQHWKYGVLTTGLPWKSKVVSVRSQTSDAFPNFVVGADLELAILQGESFLEKYLETIVWILEVLTATGLVIVSEVFSRLSQEIFTFSKDKIHYDFILLKGSLFSKIANLPNLAATRSTEKREDNHTGPVAFFHFVSSSVKTSFMELPLKHILNKYNLREQDFGDTLISDFSDPELSENRFLFRAPRLVVVRSDSRSICTFVLGPANTRNLLPLLLLLSHFSHVRLCVIPQTAELDPTEVT</sequence>
<dbReference type="AlphaFoldDB" id="A0AAD4YH94"/>
<dbReference type="EMBL" id="JAKZEL010000001">
    <property type="protein sequence ID" value="KAI4547903.1"/>
    <property type="molecule type" value="Genomic_DNA"/>
</dbReference>
<evidence type="ECO:0000313" key="2">
    <source>
        <dbReference type="Proteomes" id="UP001214576"/>
    </source>
</evidence>
<evidence type="ECO:0000313" key="1">
    <source>
        <dbReference type="EMBL" id="KAI4547903.1"/>
    </source>
</evidence>
<name>A0AAD4YH94_OVIAM</name>